<reference evidence="1 2" key="1">
    <citation type="submission" date="2020-08" db="EMBL/GenBank/DDBJ databases">
        <title>Genome sequence of Rhodobacteraceae bacterium Lw-13e.</title>
        <authorList>
            <person name="Poehlein A."/>
            <person name="Wolter L."/>
            <person name="Daniel R."/>
            <person name="Brinkhoff T."/>
        </authorList>
    </citation>
    <scope>NUCLEOTIDE SEQUENCE [LARGE SCALE GENOMIC DNA]</scope>
    <source>
        <strain evidence="1 2">Lw-13e</strain>
    </source>
</reference>
<dbReference type="AlphaFoldDB" id="A0A418SLD7"/>
<dbReference type="KEGG" id="palw:PSAL_018160"/>
<organism evidence="1 2">
    <name type="scientific">Pseudooceanicola algae</name>
    <dbReference type="NCBI Taxonomy" id="1537215"/>
    <lineage>
        <taxon>Bacteria</taxon>
        <taxon>Pseudomonadati</taxon>
        <taxon>Pseudomonadota</taxon>
        <taxon>Alphaproteobacteria</taxon>
        <taxon>Rhodobacterales</taxon>
        <taxon>Paracoccaceae</taxon>
        <taxon>Pseudooceanicola</taxon>
    </lineage>
</organism>
<sequence length="66" mass="6912">MFRRYLAIVVAIAMLLAPISLNAQQSPALAPPGPPAAAPARSGTGLEFLIPLALFFVFVGALARKH</sequence>
<dbReference type="EMBL" id="CP060436">
    <property type="protein sequence ID" value="QPM90577.1"/>
    <property type="molecule type" value="Genomic_DNA"/>
</dbReference>
<proteinExistence type="predicted"/>
<accession>A0A418SLD7</accession>
<name>A0A418SLD7_9RHOB</name>
<protein>
    <submittedName>
        <fullName evidence="1">Uncharacterized protein</fullName>
    </submittedName>
</protein>
<keyword evidence="2" id="KW-1185">Reference proteome</keyword>
<evidence type="ECO:0000313" key="1">
    <source>
        <dbReference type="EMBL" id="QPM90577.1"/>
    </source>
</evidence>
<evidence type="ECO:0000313" key="2">
    <source>
        <dbReference type="Proteomes" id="UP000283786"/>
    </source>
</evidence>
<gene>
    <name evidence="1" type="ORF">PSAL_018160</name>
</gene>
<dbReference type="Proteomes" id="UP000283786">
    <property type="component" value="Chromosome"/>
</dbReference>
<dbReference type="RefSeq" id="WP_119837578.1">
    <property type="nucleotide sequence ID" value="NZ_CP060436.1"/>
</dbReference>